<dbReference type="EMBL" id="SMJU01000010">
    <property type="protein sequence ID" value="TDB63504.1"/>
    <property type="molecule type" value="Genomic_DNA"/>
</dbReference>
<reference evidence="2 3" key="1">
    <citation type="submission" date="2019-02" db="EMBL/GenBank/DDBJ databases">
        <title>Arundinibacter roseus gen. nov., sp. nov., a new member of the family Cytophagaceae.</title>
        <authorList>
            <person name="Szuroczki S."/>
            <person name="Khayer B."/>
            <person name="Sproer C."/>
            <person name="Toumi M."/>
            <person name="Szabo A."/>
            <person name="Felfoldi T."/>
            <person name="Schumann P."/>
            <person name="Toth E."/>
        </authorList>
    </citation>
    <scope>NUCLEOTIDE SEQUENCE [LARGE SCALE GENOMIC DNA]</scope>
    <source>
        <strain evidence="2 3">DMA-k-7a</strain>
    </source>
</reference>
<evidence type="ECO:0000256" key="1">
    <source>
        <dbReference type="SAM" id="MobiDB-lite"/>
    </source>
</evidence>
<dbReference type="AlphaFoldDB" id="A0A4R4K7D1"/>
<protein>
    <recommendedName>
        <fullName evidence="4">DUF6089 domain-containing protein</fullName>
    </recommendedName>
</protein>
<feature type="region of interest" description="Disordered" evidence="1">
    <location>
        <begin position="241"/>
        <end position="262"/>
    </location>
</feature>
<keyword evidence="3" id="KW-1185">Reference proteome</keyword>
<accession>A0A4R4K7D1</accession>
<name>A0A4R4K7D1_9BACT</name>
<dbReference type="OrthoDB" id="654178at2"/>
<organism evidence="2 3">
    <name type="scientific">Arundinibacter roseus</name>
    <dbReference type="NCBI Taxonomy" id="2070510"/>
    <lineage>
        <taxon>Bacteria</taxon>
        <taxon>Pseudomonadati</taxon>
        <taxon>Bacteroidota</taxon>
        <taxon>Cytophagia</taxon>
        <taxon>Cytophagales</taxon>
        <taxon>Spirosomataceae</taxon>
        <taxon>Arundinibacter</taxon>
    </lineage>
</organism>
<evidence type="ECO:0000313" key="3">
    <source>
        <dbReference type="Proteomes" id="UP000295706"/>
    </source>
</evidence>
<evidence type="ECO:0008006" key="4">
    <source>
        <dbReference type="Google" id="ProtNLM"/>
    </source>
</evidence>
<dbReference type="Proteomes" id="UP000295706">
    <property type="component" value="Unassembled WGS sequence"/>
</dbReference>
<sequence>MRVAGIGCAAILLLLGQESMAQFRKSNFVPYSSVSLGIGTSSYYGDMAPYGRPIASTFGMMRWSATANYERHFTPRLGARASFTWARISGDDFKMNGGGKGDSFLFARNLHFRNDLKEFALTGIFKLTPDSRSYDRRPQLGAYLFAGIAAVAHNPVARVPDIEGDQWVRLQPLGTEGQGSPGYDKPYALLQLAIPMGIGVRYKINARFDVAAEVGFRFTSTDHLDDVGGNFPDPNVLKDDLSRSMSNRSAEPTAARKGGDRTDGLRSFIAERYQISDPNIDPFVVIQQTDFASPGTLRGNSPTYNDTYMTGTVKVTYILGSPIKCPPLK</sequence>
<proteinExistence type="predicted"/>
<comment type="caution">
    <text evidence="2">The sequence shown here is derived from an EMBL/GenBank/DDBJ whole genome shotgun (WGS) entry which is preliminary data.</text>
</comment>
<gene>
    <name evidence="2" type="ORF">EZE20_16610</name>
</gene>
<evidence type="ECO:0000313" key="2">
    <source>
        <dbReference type="EMBL" id="TDB63504.1"/>
    </source>
</evidence>